<protein>
    <recommendedName>
        <fullName evidence="4">DUF445 family protein</fullName>
    </recommendedName>
</protein>
<name>A0A9Q0L7Y6_ANAIG</name>
<dbReference type="EMBL" id="JAPDFW010000135">
    <property type="protein sequence ID" value="KAJ5067080.1"/>
    <property type="molecule type" value="Genomic_DNA"/>
</dbReference>
<dbReference type="PANTHER" id="PTHR38568:SF2">
    <property type="entry name" value="DUF445 DOMAIN-CONTAINING PROTEIN"/>
    <property type="match status" value="1"/>
</dbReference>
<comment type="caution">
    <text evidence="2">The sequence shown here is derived from an EMBL/GenBank/DDBJ whole genome shotgun (WGS) entry which is preliminary data.</text>
</comment>
<reference evidence="2" key="1">
    <citation type="submission" date="2022-10" db="EMBL/GenBank/DDBJ databases">
        <title>Novel sulphate-reducing endosymbionts in the free-living metamonad Anaeramoeba.</title>
        <authorList>
            <person name="Jerlstrom-Hultqvist J."/>
            <person name="Cepicka I."/>
            <person name="Gallot-Lavallee L."/>
            <person name="Salas-Leiva D."/>
            <person name="Curtis B.A."/>
            <person name="Zahonova K."/>
            <person name="Pipaliya S."/>
            <person name="Dacks J."/>
            <person name="Roger A.J."/>
        </authorList>
    </citation>
    <scope>NUCLEOTIDE SEQUENCE</scope>
    <source>
        <strain evidence="2">BMAN</strain>
    </source>
</reference>
<dbReference type="PANTHER" id="PTHR38568">
    <property type="entry name" value="DUF445 DOMAIN-CONTAINING PROTEIN-RELATED"/>
    <property type="match status" value="1"/>
</dbReference>
<evidence type="ECO:0008006" key="4">
    <source>
        <dbReference type="Google" id="ProtNLM"/>
    </source>
</evidence>
<keyword evidence="1" id="KW-1133">Transmembrane helix</keyword>
<proteinExistence type="predicted"/>
<accession>A0A9Q0L7Y6</accession>
<dbReference type="Proteomes" id="UP001149090">
    <property type="component" value="Unassembled WGS sequence"/>
</dbReference>
<keyword evidence="1" id="KW-0472">Membrane</keyword>
<feature type="transmembrane region" description="Helical" evidence="1">
    <location>
        <begin position="106"/>
        <end position="127"/>
    </location>
</feature>
<gene>
    <name evidence="2" type="ORF">M0811_13342</name>
</gene>
<evidence type="ECO:0000313" key="2">
    <source>
        <dbReference type="EMBL" id="KAJ5067080.1"/>
    </source>
</evidence>
<dbReference type="OrthoDB" id="446769at2759"/>
<keyword evidence="3" id="KW-1185">Reference proteome</keyword>
<evidence type="ECO:0000256" key="1">
    <source>
        <dbReference type="SAM" id="Phobius"/>
    </source>
</evidence>
<keyword evidence="1" id="KW-0812">Transmembrane</keyword>
<dbReference type="AlphaFoldDB" id="A0A9Q0L7Y6"/>
<organism evidence="2 3">
    <name type="scientific">Anaeramoeba ignava</name>
    <name type="common">Anaerobic marine amoeba</name>
    <dbReference type="NCBI Taxonomy" id="1746090"/>
    <lineage>
        <taxon>Eukaryota</taxon>
        <taxon>Metamonada</taxon>
        <taxon>Anaeramoebidae</taxon>
        <taxon>Anaeramoeba</taxon>
    </lineage>
</organism>
<evidence type="ECO:0000313" key="3">
    <source>
        <dbReference type="Proteomes" id="UP001149090"/>
    </source>
</evidence>
<dbReference type="OMA" id="ISKAAHY"/>
<sequence length="130" mass="14366">MDLLIQSPSVDHLIDLKLEELKQRPEGKVLSMVGLEPAKLKPLILPFIGGFGNSLSQISADAFGVSEVFNAENLRKEIDNLMTEKLKELTPQAVKALLERVIRHHLGWLIVWGNVFGGIIGIISKAAHYS</sequence>